<keyword evidence="6" id="KW-0482">Metalloprotease</keyword>
<dbReference type="GO" id="GO:0008237">
    <property type="term" value="F:metallopeptidase activity"/>
    <property type="evidence" value="ECO:0007669"/>
    <property type="project" value="UniProtKB-KW"/>
</dbReference>
<evidence type="ECO:0000256" key="1">
    <source>
        <dbReference type="ARBA" id="ARBA00001947"/>
    </source>
</evidence>
<evidence type="ECO:0008006" key="9">
    <source>
        <dbReference type="Google" id="ProtNLM"/>
    </source>
</evidence>
<evidence type="ECO:0000256" key="4">
    <source>
        <dbReference type="ARBA" id="ARBA00022801"/>
    </source>
</evidence>
<dbReference type="CDD" id="cd11375">
    <property type="entry name" value="Peptidase_M54"/>
    <property type="match status" value="1"/>
</dbReference>
<dbReference type="GO" id="GO:0006508">
    <property type="term" value="P:proteolysis"/>
    <property type="evidence" value="ECO:0007669"/>
    <property type="project" value="UniProtKB-KW"/>
</dbReference>
<dbReference type="HOGENOM" id="CLU_035433_2_1_1"/>
<protein>
    <recommendedName>
        <fullName evidence="9">Archaemetzincin-2</fullName>
    </recommendedName>
</protein>
<keyword evidence="5" id="KW-0862">Zinc</keyword>
<dbReference type="AlphaFoldDB" id="R7YVW8"/>
<evidence type="ECO:0000313" key="8">
    <source>
        <dbReference type="Proteomes" id="UP000016924"/>
    </source>
</evidence>
<dbReference type="Pfam" id="PF07998">
    <property type="entry name" value="Peptidase_M54"/>
    <property type="match status" value="1"/>
</dbReference>
<dbReference type="OrthoDB" id="2365600at2759"/>
<dbReference type="PANTHER" id="PTHR15910">
    <property type="entry name" value="ARCHAEMETZINCIN"/>
    <property type="match status" value="1"/>
</dbReference>
<dbReference type="OMA" id="CFGIDHC"/>
<sequence>MSMEVVPLQPPKCRHSSLSVTSSAHAAEVRYRRPTASQRAAAATLNGWRKKGTKLSDYSSTYPAPLVLPDDDLAVDPEYPPQSVRQWLEEEDRNEVTPKKNVVYVAVPPETEKDNDFIRIWTQPQLEGTEQAINMPSVQDLVDYLTAFYHGITVRLLPPPRLRFQSWNDGTGRTSKRTAKAKSAAPRQIGLDTAKGRFPIRTRASKDRLYERQFNLDDLLDAAIGILPDDAYALLLVVDHDLYEDEDDVFVCGRAYGGSRVAVVSTARYNPLLDGVQGVEREHAWPASHCEAYFQDCCDAAEPQQSAKKKVKAREAEPDRLEEGAETPLRAAVTAYTALPSLSSRPSVAALSSLWLNRVCRTGSHELAHCLGIDHCVYYACIMQGSSSIREDARQPPYLCPIDMAKLVRATGTDEWERYRALLGVCEKRCETHGFAAFGAWITARLAVAGGTNSV</sequence>
<keyword evidence="3" id="KW-0479">Metal-binding</keyword>
<reference evidence="8" key="1">
    <citation type="submission" date="2012-06" db="EMBL/GenBank/DDBJ databases">
        <title>The genome sequence of Coniosporium apollinis CBS 100218.</title>
        <authorList>
            <consortium name="The Broad Institute Genome Sequencing Platform"/>
            <person name="Cuomo C."/>
            <person name="Gorbushina A."/>
            <person name="Noack S."/>
            <person name="Walker B."/>
            <person name="Young S.K."/>
            <person name="Zeng Q."/>
            <person name="Gargeya S."/>
            <person name="Fitzgerald M."/>
            <person name="Haas B."/>
            <person name="Abouelleil A."/>
            <person name="Alvarado L."/>
            <person name="Arachchi H.M."/>
            <person name="Berlin A.M."/>
            <person name="Chapman S.B."/>
            <person name="Goldberg J."/>
            <person name="Griggs A."/>
            <person name="Gujja S."/>
            <person name="Hansen M."/>
            <person name="Howarth C."/>
            <person name="Imamovic A."/>
            <person name="Larimer J."/>
            <person name="McCowan C."/>
            <person name="Montmayeur A."/>
            <person name="Murphy C."/>
            <person name="Neiman D."/>
            <person name="Pearson M."/>
            <person name="Priest M."/>
            <person name="Roberts A."/>
            <person name="Saif S."/>
            <person name="Shea T."/>
            <person name="Sisk P."/>
            <person name="Sykes S."/>
            <person name="Wortman J."/>
            <person name="Nusbaum C."/>
            <person name="Birren B."/>
        </authorList>
    </citation>
    <scope>NUCLEOTIDE SEQUENCE [LARGE SCALE GENOMIC DNA]</scope>
    <source>
        <strain evidence="8">CBS 100218</strain>
    </source>
</reference>
<evidence type="ECO:0000256" key="2">
    <source>
        <dbReference type="ARBA" id="ARBA00022670"/>
    </source>
</evidence>
<keyword evidence="4" id="KW-0378">Hydrolase</keyword>
<dbReference type="PANTHER" id="PTHR15910:SF1">
    <property type="entry name" value="ARCHAEMETZINCIN-2"/>
    <property type="match status" value="1"/>
</dbReference>
<proteinExistence type="predicted"/>
<dbReference type="SUPFAM" id="SSF55486">
    <property type="entry name" value="Metalloproteases ('zincins'), catalytic domain"/>
    <property type="match status" value="1"/>
</dbReference>
<dbReference type="RefSeq" id="XP_007781354.1">
    <property type="nucleotide sequence ID" value="XM_007783164.1"/>
</dbReference>
<dbReference type="Proteomes" id="UP000016924">
    <property type="component" value="Unassembled WGS sequence"/>
</dbReference>
<dbReference type="GO" id="GO:0046872">
    <property type="term" value="F:metal ion binding"/>
    <property type="evidence" value="ECO:0007669"/>
    <property type="project" value="UniProtKB-KW"/>
</dbReference>
<gene>
    <name evidence="7" type="ORF">W97_05280</name>
</gene>
<keyword evidence="8" id="KW-1185">Reference proteome</keyword>
<comment type="cofactor">
    <cofactor evidence="1">
        <name>Zn(2+)</name>
        <dbReference type="ChEBI" id="CHEBI:29105"/>
    </cofactor>
</comment>
<dbReference type="InterPro" id="IPR012962">
    <property type="entry name" value="Pept_M54_archaemetzincn"/>
</dbReference>
<evidence type="ECO:0000256" key="5">
    <source>
        <dbReference type="ARBA" id="ARBA00022833"/>
    </source>
</evidence>
<evidence type="ECO:0000256" key="3">
    <source>
        <dbReference type="ARBA" id="ARBA00022723"/>
    </source>
</evidence>
<evidence type="ECO:0000313" key="7">
    <source>
        <dbReference type="EMBL" id="EON66037.1"/>
    </source>
</evidence>
<name>R7YVW8_CONA1</name>
<dbReference type="Gene3D" id="3.40.390.10">
    <property type="entry name" value="Collagenase (Catalytic Domain)"/>
    <property type="match status" value="1"/>
</dbReference>
<keyword evidence="2" id="KW-0645">Protease</keyword>
<organism evidence="7 8">
    <name type="scientific">Coniosporium apollinis (strain CBS 100218)</name>
    <name type="common">Rock-inhabiting black yeast</name>
    <dbReference type="NCBI Taxonomy" id="1168221"/>
    <lineage>
        <taxon>Eukaryota</taxon>
        <taxon>Fungi</taxon>
        <taxon>Dikarya</taxon>
        <taxon>Ascomycota</taxon>
        <taxon>Pezizomycotina</taxon>
        <taxon>Dothideomycetes</taxon>
        <taxon>Dothideomycetes incertae sedis</taxon>
        <taxon>Coniosporium</taxon>
    </lineage>
</organism>
<evidence type="ECO:0000256" key="6">
    <source>
        <dbReference type="ARBA" id="ARBA00023049"/>
    </source>
</evidence>
<dbReference type="GeneID" id="19902591"/>
<dbReference type="EMBL" id="JH767578">
    <property type="protein sequence ID" value="EON66037.1"/>
    <property type="molecule type" value="Genomic_DNA"/>
</dbReference>
<accession>R7YVW8</accession>
<dbReference type="eggNOG" id="ENOG502QVTZ">
    <property type="taxonomic scope" value="Eukaryota"/>
</dbReference>
<dbReference type="InterPro" id="IPR024079">
    <property type="entry name" value="MetalloPept_cat_dom_sf"/>
</dbReference>